<accession>A0A6A7K680</accession>
<dbReference type="EMBL" id="WHNX01000005">
    <property type="protein sequence ID" value="MPW24989.1"/>
    <property type="molecule type" value="Genomic_DNA"/>
</dbReference>
<keyword evidence="4 7" id="KW-0573">Peptidoglycan synthesis</keyword>
<dbReference type="GO" id="GO:0008881">
    <property type="term" value="F:glutamate racemase activity"/>
    <property type="evidence" value="ECO:0007669"/>
    <property type="project" value="UniProtKB-UniRule"/>
</dbReference>
<keyword evidence="5 7" id="KW-0413">Isomerase</keyword>
<organism evidence="8 9">
    <name type="scientific">Alkalibaculum sporogenes</name>
    <dbReference type="NCBI Taxonomy" id="2655001"/>
    <lineage>
        <taxon>Bacteria</taxon>
        <taxon>Bacillati</taxon>
        <taxon>Bacillota</taxon>
        <taxon>Clostridia</taxon>
        <taxon>Eubacteriales</taxon>
        <taxon>Eubacteriaceae</taxon>
        <taxon>Alkalibaculum</taxon>
    </lineage>
</organism>
<proteinExistence type="inferred from homology"/>
<keyword evidence="9" id="KW-1185">Reference proteome</keyword>
<dbReference type="AlphaFoldDB" id="A0A6A7K680"/>
<evidence type="ECO:0000256" key="1">
    <source>
        <dbReference type="ARBA" id="ARBA00001602"/>
    </source>
</evidence>
<gene>
    <name evidence="7 8" type="primary">murI</name>
    <name evidence="8" type="ORF">GC105_04195</name>
</gene>
<evidence type="ECO:0000256" key="5">
    <source>
        <dbReference type="ARBA" id="ARBA00023235"/>
    </source>
</evidence>
<evidence type="ECO:0000256" key="6">
    <source>
        <dbReference type="ARBA" id="ARBA00023316"/>
    </source>
</evidence>
<evidence type="ECO:0000256" key="4">
    <source>
        <dbReference type="ARBA" id="ARBA00022984"/>
    </source>
</evidence>
<comment type="function">
    <text evidence="7">Provides the (R)-glutamate required for cell wall biosynthesis.</text>
</comment>
<dbReference type="Proteomes" id="UP000440004">
    <property type="component" value="Unassembled WGS sequence"/>
</dbReference>
<dbReference type="Pfam" id="PF01177">
    <property type="entry name" value="Asp_Glu_race"/>
    <property type="match status" value="1"/>
</dbReference>
<dbReference type="InterPro" id="IPR004391">
    <property type="entry name" value="Glu_race"/>
</dbReference>
<dbReference type="EC" id="5.1.1.3" evidence="2 7"/>
<comment type="caution">
    <text evidence="8">The sequence shown here is derived from an EMBL/GenBank/DDBJ whole genome shotgun (WGS) entry which is preliminary data.</text>
</comment>
<comment type="catalytic activity">
    <reaction evidence="1 7">
        <text>L-glutamate = D-glutamate</text>
        <dbReference type="Rhea" id="RHEA:12813"/>
        <dbReference type="ChEBI" id="CHEBI:29985"/>
        <dbReference type="ChEBI" id="CHEBI:29986"/>
        <dbReference type="EC" id="5.1.1.3"/>
    </reaction>
</comment>
<evidence type="ECO:0000313" key="8">
    <source>
        <dbReference type="EMBL" id="MPW24989.1"/>
    </source>
</evidence>
<evidence type="ECO:0000256" key="3">
    <source>
        <dbReference type="ARBA" id="ARBA00022960"/>
    </source>
</evidence>
<dbReference type="GO" id="GO:0008360">
    <property type="term" value="P:regulation of cell shape"/>
    <property type="evidence" value="ECO:0007669"/>
    <property type="project" value="UniProtKB-KW"/>
</dbReference>
<comment type="similarity">
    <text evidence="7">Belongs to the aspartate/glutamate racemases family.</text>
</comment>
<dbReference type="PANTHER" id="PTHR21198">
    <property type="entry name" value="GLUTAMATE RACEMASE"/>
    <property type="match status" value="1"/>
</dbReference>
<feature type="active site" description="Proton donor/acceptor" evidence="7">
    <location>
        <position position="201"/>
    </location>
</feature>
<dbReference type="GO" id="GO:0009252">
    <property type="term" value="P:peptidoglycan biosynthetic process"/>
    <property type="evidence" value="ECO:0007669"/>
    <property type="project" value="UniProtKB-UniRule"/>
</dbReference>
<reference evidence="8 9" key="1">
    <citation type="submission" date="2019-10" db="EMBL/GenBank/DDBJ databases">
        <title>Alkalibaculum tamaniensis sp.nov., a new alkaliphilic acetogen, isolated on methoxylated aromatics from a mud volcano.</title>
        <authorList>
            <person name="Khomyakova M.A."/>
            <person name="Merkel A.Y."/>
            <person name="Bonch-Osmolovskaya E.A."/>
            <person name="Slobodkin A.I."/>
        </authorList>
    </citation>
    <scope>NUCLEOTIDE SEQUENCE [LARGE SCALE GENOMIC DNA]</scope>
    <source>
        <strain evidence="8 9">M08DMB</strain>
    </source>
</reference>
<sequence length="283" mass="31917">MCYNIKSFKVKWKELICLGNNNLPIGVLDSGVGGLTVVKELIISLPNENVVYFGDSKRMPYGNKTEEEIVILANNIISFLEDKGVKGILLACNTVSSQIQNLQSKVPIFGIIEAGCLAAIETSKSQEIGLIATVATVKSKIYESILKDLAPGKKILSNDSRKLPKIINDHLEDRNLLDIHIRECINPIMDKGFPSELILGCSHFPIIQDEIQELYPNLKLINPANKQVLMIKKYLEENQLLNDENKRKVEIYSTEGIDEFRLTLERLKIKDYSLDKVKLFKDD</sequence>
<evidence type="ECO:0000313" key="9">
    <source>
        <dbReference type="Proteomes" id="UP000440004"/>
    </source>
</evidence>
<dbReference type="HAMAP" id="MF_00258">
    <property type="entry name" value="Glu_racemase"/>
    <property type="match status" value="1"/>
</dbReference>
<protein>
    <recommendedName>
        <fullName evidence="2 7">Glutamate racemase</fullName>
        <ecNumber evidence="2 7">5.1.1.3</ecNumber>
    </recommendedName>
</protein>
<dbReference type="UniPathway" id="UPA00219"/>
<dbReference type="PANTHER" id="PTHR21198:SF2">
    <property type="entry name" value="GLUTAMATE RACEMASE"/>
    <property type="match status" value="1"/>
</dbReference>
<dbReference type="NCBIfam" id="TIGR00067">
    <property type="entry name" value="glut_race"/>
    <property type="match status" value="1"/>
</dbReference>
<dbReference type="SUPFAM" id="SSF53681">
    <property type="entry name" value="Aspartate/glutamate racemase"/>
    <property type="match status" value="2"/>
</dbReference>
<comment type="caution">
    <text evidence="7">Lacks conserved residue(s) required for the propagation of feature annotation.</text>
</comment>
<dbReference type="InterPro" id="IPR015942">
    <property type="entry name" value="Asp/Glu/hydantoin_racemase"/>
</dbReference>
<comment type="pathway">
    <text evidence="7">Cell wall biogenesis; peptidoglycan biosynthesis.</text>
</comment>
<keyword evidence="6 7" id="KW-0961">Cell wall biogenesis/degradation</keyword>
<name>A0A6A7K680_9FIRM</name>
<feature type="binding site" evidence="7">
    <location>
        <begin position="29"/>
        <end position="30"/>
    </location>
    <ligand>
        <name>substrate</name>
    </ligand>
</feature>
<feature type="binding site" evidence="7">
    <location>
        <begin position="93"/>
        <end position="94"/>
    </location>
    <ligand>
        <name>substrate</name>
    </ligand>
</feature>
<keyword evidence="3 7" id="KW-0133">Cell shape</keyword>
<dbReference type="InterPro" id="IPR001920">
    <property type="entry name" value="Asp/Glu_race"/>
</dbReference>
<dbReference type="Gene3D" id="3.40.50.1860">
    <property type="match status" value="2"/>
</dbReference>
<evidence type="ECO:0000256" key="7">
    <source>
        <dbReference type="HAMAP-Rule" id="MF_00258"/>
    </source>
</evidence>
<evidence type="ECO:0000256" key="2">
    <source>
        <dbReference type="ARBA" id="ARBA00013090"/>
    </source>
</evidence>
<feature type="active site" description="Proton donor/acceptor" evidence="7">
    <location>
        <position position="92"/>
    </location>
</feature>
<feature type="binding site" evidence="7">
    <location>
        <begin position="61"/>
        <end position="62"/>
    </location>
    <ligand>
        <name>substrate</name>
    </ligand>
</feature>
<dbReference type="GO" id="GO:0071555">
    <property type="term" value="P:cell wall organization"/>
    <property type="evidence" value="ECO:0007669"/>
    <property type="project" value="UniProtKB-KW"/>
</dbReference>